<feature type="non-terminal residue" evidence="2">
    <location>
        <position position="1"/>
    </location>
</feature>
<dbReference type="InterPro" id="IPR008775">
    <property type="entry name" value="Phytyl_CoA_dOase-like"/>
</dbReference>
<gene>
    <name evidence="2" type="ORF">CAPTEDRAFT_130395</name>
</gene>
<dbReference type="SUPFAM" id="SSF51197">
    <property type="entry name" value="Clavaminate synthase-like"/>
    <property type="match status" value="1"/>
</dbReference>
<dbReference type="AlphaFoldDB" id="R7T715"/>
<feature type="region of interest" description="Disordered" evidence="1">
    <location>
        <begin position="298"/>
        <end position="333"/>
    </location>
</feature>
<reference evidence="2 4" key="2">
    <citation type="journal article" date="2013" name="Nature">
        <title>Insights into bilaterian evolution from three spiralian genomes.</title>
        <authorList>
            <person name="Simakov O."/>
            <person name="Marletaz F."/>
            <person name="Cho S.J."/>
            <person name="Edsinger-Gonzales E."/>
            <person name="Havlak P."/>
            <person name="Hellsten U."/>
            <person name="Kuo D.H."/>
            <person name="Larsson T."/>
            <person name="Lv J."/>
            <person name="Arendt D."/>
            <person name="Savage R."/>
            <person name="Osoegawa K."/>
            <person name="de Jong P."/>
            <person name="Grimwood J."/>
            <person name="Chapman J.A."/>
            <person name="Shapiro H."/>
            <person name="Aerts A."/>
            <person name="Otillar R.P."/>
            <person name="Terry A.Y."/>
            <person name="Boore J.L."/>
            <person name="Grigoriev I.V."/>
            <person name="Lindberg D.R."/>
            <person name="Seaver E.C."/>
            <person name="Weisblat D.A."/>
            <person name="Putnam N.H."/>
            <person name="Rokhsar D.S."/>
        </authorList>
    </citation>
    <scope>NUCLEOTIDE SEQUENCE</scope>
    <source>
        <strain evidence="2 4">I ESC-2004</strain>
    </source>
</reference>
<keyword evidence="4" id="KW-1185">Reference proteome</keyword>
<dbReference type="EnsemblMetazoa" id="CapteT130395">
    <property type="protein sequence ID" value="CapteP130395"/>
    <property type="gene ID" value="CapteG130395"/>
</dbReference>
<dbReference type="EMBL" id="AMQN01014866">
    <property type="status" value="NOT_ANNOTATED_CDS"/>
    <property type="molecule type" value="Genomic_DNA"/>
</dbReference>
<evidence type="ECO:0000256" key="1">
    <source>
        <dbReference type="SAM" id="MobiDB-lite"/>
    </source>
</evidence>
<name>R7T715_CAPTE</name>
<dbReference type="OrthoDB" id="445007at2759"/>
<protein>
    <recommendedName>
        <fullName evidence="5">Phytanoyl-CoA dioxygenase family protein</fullName>
    </recommendedName>
</protein>
<sequence length="333" mass="37543">IINTDDSFRYADTLRELDENGVAVIPGVMSADQCDIHIAELHHWIDGFQGGFPDQFSSIIHKYNIAHCPAAWSARLAAKPVFAGLWGTEKLLTSTDGIALAQPPELQGSGEFWKEGDYTGLHHDQGRDRYGLHCYQGALYLEDAEEDDYCFMVIEKSHQFHTEYFKRIPEHRKGEFRKLDKGSIDWFKQQGCRIRRVPCPKGGMIVWDSRTVHAGAPPKVGRENPRWRYVMFVCMGPAAWATPEDLKLKEEAYEKLRVSRHPPCNGVSLFSSKHTSKHDFTELPEIAKSKEAMQLAGVKSYDFGDGQSNGPKAPEWKSTPGHQGAVKKGQRGK</sequence>
<accession>R7T715</accession>
<dbReference type="Pfam" id="PF05721">
    <property type="entry name" value="PhyH"/>
    <property type="match status" value="1"/>
</dbReference>
<evidence type="ECO:0000313" key="3">
    <source>
        <dbReference type="EnsemblMetazoa" id="CapteP130395"/>
    </source>
</evidence>
<dbReference type="EMBL" id="KB311372">
    <property type="protein sequence ID" value="ELT89419.1"/>
    <property type="molecule type" value="Genomic_DNA"/>
</dbReference>
<evidence type="ECO:0000313" key="4">
    <source>
        <dbReference type="Proteomes" id="UP000014760"/>
    </source>
</evidence>
<reference evidence="3" key="3">
    <citation type="submission" date="2015-06" db="UniProtKB">
        <authorList>
            <consortium name="EnsemblMetazoa"/>
        </authorList>
    </citation>
    <scope>IDENTIFICATION</scope>
</reference>
<dbReference type="PANTHER" id="PTHR31630:SF6">
    <property type="entry name" value="PHYTANOYL-COA DIOXYGENASE-RELATED"/>
    <property type="match status" value="1"/>
</dbReference>
<dbReference type="PANTHER" id="PTHR31630">
    <property type="entry name" value="PHYTANOYL-COA DIOXYGENASE-RELATED-RELATED"/>
    <property type="match status" value="1"/>
</dbReference>
<evidence type="ECO:0000313" key="2">
    <source>
        <dbReference type="EMBL" id="ELT89419.1"/>
    </source>
</evidence>
<evidence type="ECO:0008006" key="5">
    <source>
        <dbReference type="Google" id="ProtNLM"/>
    </source>
</evidence>
<dbReference type="Gene3D" id="2.60.120.620">
    <property type="entry name" value="q2cbj1_9rhob like domain"/>
    <property type="match status" value="1"/>
</dbReference>
<dbReference type="OMA" id="AIYTCFM"/>
<dbReference type="HOGENOM" id="CLU_049199_1_1_1"/>
<organism evidence="2">
    <name type="scientific">Capitella teleta</name>
    <name type="common">Polychaete worm</name>
    <dbReference type="NCBI Taxonomy" id="283909"/>
    <lineage>
        <taxon>Eukaryota</taxon>
        <taxon>Metazoa</taxon>
        <taxon>Spiralia</taxon>
        <taxon>Lophotrochozoa</taxon>
        <taxon>Annelida</taxon>
        <taxon>Polychaeta</taxon>
        <taxon>Sedentaria</taxon>
        <taxon>Scolecida</taxon>
        <taxon>Capitellidae</taxon>
        <taxon>Capitella</taxon>
    </lineage>
</organism>
<dbReference type="Proteomes" id="UP000014760">
    <property type="component" value="Unassembled WGS sequence"/>
</dbReference>
<proteinExistence type="predicted"/>
<reference evidence="4" key="1">
    <citation type="submission" date="2012-12" db="EMBL/GenBank/DDBJ databases">
        <authorList>
            <person name="Hellsten U."/>
            <person name="Grimwood J."/>
            <person name="Chapman J.A."/>
            <person name="Shapiro H."/>
            <person name="Aerts A."/>
            <person name="Otillar R.P."/>
            <person name="Terry A.Y."/>
            <person name="Boore J.L."/>
            <person name="Simakov O."/>
            <person name="Marletaz F."/>
            <person name="Cho S.-J."/>
            <person name="Edsinger-Gonzales E."/>
            <person name="Havlak P."/>
            <person name="Kuo D.-H."/>
            <person name="Larsson T."/>
            <person name="Lv J."/>
            <person name="Arendt D."/>
            <person name="Savage R."/>
            <person name="Osoegawa K."/>
            <person name="de Jong P."/>
            <person name="Lindberg D.R."/>
            <person name="Seaver E.C."/>
            <person name="Weisblat D.A."/>
            <person name="Putnam N.H."/>
            <person name="Grigoriev I.V."/>
            <person name="Rokhsar D.S."/>
        </authorList>
    </citation>
    <scope>NUCLEOTIDE SEQUENCE</scope>
    <source>
        <strain evidence="4">I ESC-2004</strain>
    </source>
</reference>